<dbReference type="Proteomes" id="UP000765509">
    <property type="component" value="Unassembled WGS sequence"/>
</dbReference>
<gene>
    <name evidence="1" type="ORF">O181_067117</name>
</gene>
<evidence type="ECO:0000313" key="2">
    <source>
        <dbReference type="Proteomes" id="UP000765509"/>
    </source>
</evidence>
<reference evidence="1" key="1">
    <citation type="submission" date="2021-03" db="EMBL/GenBank/DDBJ databases">
        <title>Draft genome sequence of rust myrtle Austropuccinia psidii MF-1, a brazilian biotype.</title>
        <authorList>
            <person name="Quecine M.C."/>
            <person name="Pachon D.M.R."/>
            <person name="Bonatelli M.L."/>
            <person name="Correr F.H."/>
            <person name="Franceschini L.M."/>
            <person name="Leite T.F."/>
            <person name="Margarido G.R.A."/>
            <person name="Almeida C.A."/>
            <person name="Ferrarezi J.A."/>
            <person name="Labate C.A."/>
        </authorList>
    </citation>
    <scope>NUCLEOTIDE SEQUENCE</scope>
    <source>
        <strain evidence="1">MF-1</strain>
    </source>
</reference>
<dbReference type="EMBL" id="AVOT02033499">
    <property type="protein sequence ID" value="MBW0527402.1"/>
    <property type="molecule type" value="Genomic_DNA"/>
</dbReference>
<proteinExistence type="predicted"/>
<keyword evidence="2" id="KW-1185">Reference proteome</keyword>
<comment type="caution">
    <text evidence="1">The sequence shown here is derived from an EMBL/GenBank/DDBJ whole genome shotgun (WGS) entry which is preliminary data.</text>
</comment>
<sequence length="90" mass="10701">MLGQHVPREGVEFISKNPQNFHQVLKQNEIEESRFFSDLVYQIQKAVWQDKEYKEILNKLARRESVSHYTLEPQAKLLLLKDRVVIPSNH</sequence>
<protein>
    <submittedName>
        <fullName evidence="1">Uncharacterized protein</fullName>
    </submittedName>
</protein>
<name>A0A9Q3F065_9BASI</name>
<evidence type="ECO:0000313" key="1">
    <source>
        <dbReference type="EMBL" id="MBW0527402.1"/>
    </source>
</evidence>
<dbReference type="AlphaFoldDB" id="A0A9Q3F065"/>
<dbReference type="OrthoDB" id="2273864at2759"/>
<accession>A0A9Q3F065</accession>
<organism evidence="1 2">
    <name type="scientific">Austropuccinia psidii MF-1</name>
    <dbReference type="NCBI Taxonomy" id="1389203"/>
    <lineage>
        <taxon>Eukaryota</taxon>
        <taxon>Fungi</taxon>
        <taxon>Dikarya</taxon>
        <taxon>Basidiomycota</taxon>
        <taxon>Pucciniomycotina</taxon>
        <taxon>Pucciniomycetes</taxon>
        <taxon>Pucciniales</taxon>
        <taxon>Sphaerophragmiaceae</taxon>
        <taxon>Austropuccinia</taxon>
    </lineage>
</organism>